<evidence type="ECO:0000256" key="1">
    <source>
        <dbReference type="ARBA" id="ARBA00022448"/>
    </source>
</evidence>
<evidence type="ECO:0000256" key="2">
    <source>
        <dbReference type="ARBA" id="ARBA00022553"/>
    </source>
</evidence>
<dbReference type="PROSITE" id="PS01179">
    <property type="entry name" value="PID"/>
    <property type="match status" value="1"/>
</dbReference>
<dbReference type="Pfam" id="PF00595">
    <property type="entry name" value="PDZ"/>
    <property type="match status" value="2"/>
</dbReference>
<dbReference type="FunFam" id="2.30.42.10:FF:000017">
    <property type="entry name" value="Amyloid beta A4 protein-binding family A member 1"/>
    <property type="match status" value="1"/>
</dbReference>
<feature type="compositionally biased region" description="Polar residues" evidence="4">
    <location>
        <begin position="902"/>
        <end position="911"/>
    </location>
</feature>
<name>A0AAV6U159_9ARAC</name>
<feature type="compositionally biased region" description="Low complexity" evidence="4">
    <location>
        <begin position="462"/>
        <end position="473"/>
    </location>
</feature>
<dbReference type="InterPro" id="IPR006020">
    <property type="entry name" value="PTB/PI_dom"/>
</dbReference>
<feature type="domain" description="PDZ" evidence="6">
    <location>
        <begin position="1230"/>
        <end position="1315"/>
    </location>
</feature>
<dbReference type="SMART" id="SM00462">
    <property type="entry name" value="PTB"/>
    <property type="match status" value="1"/>
</dbReference>
<evidence type="ECO:0000313" key="8">
    <source>
        <dbReference type="Proteomes" id="UP000827092"/>
    </source>
</evidence>
<feature type="region of interest" description="Disordered" evidence="4">
    <location>
        <begin position="1039"/>
        <end position="1059"/>
    </location>
</feature>
<dbReference type="GO" id="GO:0043197">
    <property type="term" value="C:dendritic spine"/>
    <property type="evidence" value="ECO:0007669"/>
    <property type="project" value="TreeGrafter"/>
</dbReference>
<feature type="compositionally biased region" description="Basic and acidic residues" evidence="4">
    <location>
        <begin position="960"/>
        <end position="972"/>
    </location>
</feature>
<evidence type="ECO:0000259" key="6">
    <source>
        <dbReference type="PROSITE" id="PS50106"/>
    </source>
</evidence>
<feature type="domain" description="PID" evidence="5">
    <location>
        <begin position="996"/>
        <end position="1195"/>
    </location>
</feature>
<evidence type="ECO:0000259" key="5">
    <source>
        <dbReference type="PROSITE" id="PS01179"/>
    </source>
</evidence>
<dbReference type="PANTHER" id="PTHR12345:SF16">
    <property type="entry name" value="X11L, ISOFORM F-RELATED"/>
    <property type="match status" value="1"/>
</dbReference>
<keyword evidence="2" id="KW-0597">Phosphoprotein</keyword>
<dbReference type="Pfam" id="PF00640">
    <property type="entry name" value="PID"/>
    <property type="match status" value="1"/>
</dbReference>
<keyword evidence="3" id="KW-0677">Repeat</keyword>
<evidence type="ECO:0000256" key="3">
    <source>
        <dbReference type="ARBA" id="ARBA00022737"/>
    </source>
</evidence>
<dbReference type="Proteomes" id="UP000827092">
    <property type="component" value="Unassembled WGS sequence"/>
</dbReference>
<evidence type="ECO:0008006" key="9">
    <source>
        <dbReference type="Google" id="ProtNLM"/>
    </source>
</evidence>
<dbReference type="SMART" id="SM00228">
    <property type="entry name" value="PDZ"/>
    <property type="match status" value="2"/>
</dbReference>
<dbReference type="CDD" id="cd06720">
    <property type="entry name" value="PDZ1_APBA1_3-like"/>
    <property type="match status" value="1"/>
</dbReference>
<keyword evidence="1" id="KW-0813">Transport</keyword>
<feature type="region of interest" description="Disordered" evidence="4">
    <location>
        <begin position="544"/>
        <end position="567"/>
    </location>
</feature>
<dbReference type="CDD" id="cd01208">
    <property type="entry name" value="PTB_X11"/>
    <property type="match status" value="1"/>
</dbReference>
<dbReference type="InterPro" id="IPR036034">
    <property type="entry name" value="PDZ_sf"/>
</dbReference>
<keyword evidence="8" id="KW-1185">Reference proteome</keyword>
<feature type="region of interest" description="Disordered" evidence="4">
    <location>
        <begin position="457"/>
        <end position="490"/>
    </location>
</feature>
<dbReference type="PROSITE" id="PS50106">
    <property type="entry name" value="PDZ"/>
    <property type="match status" value="2"/>
</dbReference>
<dbReference type="FunFam" id="2.30.42.10:FF:000007">
    <property type="entry name" value="Amyloid beta A4 protein-binding family A member"/>
    <property type="match status" value="1"/>
</dbReference>
<feature type="domain" description="PDZ" evidence="6">
    <location>
        <begin position="1321"/>
        <end position="1397"/>
    </location>
</feature>
<evidence type="ECO:0000313" key="7">
    <source>
        <dbReference type="EMBL" id="KAG8177694.1"/>
    </source>
</evidence>
<feature type="region of interest" description="Disordered" evidence="4">
    <location>
        <begin position="188"/>
        <end position="222"/>
    </location>
</feature>
<protein>
    <recommendedName>
        <fullName evidence="9">Protein lin-10</fullName>
    </recommendedName>
</protein>
<accession>A0AAV6U159</accession>
<sequence length="1411" mass="155516">MAKVMDQPLSEEAGSDNEEIDKLFPRCRPRSVVSSSDFNQNSVSAILNNNHHHLFLKDHRQLSNASSDSAMSIMDKANDNYMSHNNQDGHHRPGSVASETSSCCGGDLPPPPPPAEEDQSVISAYDFCDYDGGLLCTANSKDPSMSRPFEEAAMYDPELDVGYHMDPGFCLRESRIEIAGGREIFSKSRSKLSKKRHGEEAPFHHHPQRISHDHSQAGCNSSAKSQDFKRFSADVMYDEKLRRYMYNMCSGSVDKLHTCSKYRTESTYIAEEKSPEHLPKMNGRISLRKSSSVRGLQDIMPEDSKLHSGHLVYEAPVNNAEIVYDDIGELMDQKKVVENGGSSSSYGSNGHRNGLHVKTTACESEYSTYPSEILESPNSDTDLSFRTMHKPQIGFLDASSPVSPYSGAIWNVDGLQERIDSITNLSHDEDMDTDSEPTSPVKQGITRLIGNVPIAEYEGSPRRYGPRPGYPHRVASDYPADSNNEKGPPTTCEELLKVIAGNKSNNSENRKLACNECKCPNPGDDHLDCNSSDSDAKNVIKEFSTSNQCESQNSDSSATLPPSAQDTDFNDLEYKLYRVNTGSSYVGRRLAQPTGDDSQDSPRRNEVVRLMNGDVPHIAKTPISSLSPARDSIDPLIPKEPPNCAAVGGSTSNIFLPNEQELMLLHESVHQHTLQVEMVDQDLESISTYPGTEDLGETEVGEQVDHTRNFTLSPETTDCDSNDVESVVSLEGSMNSGGRLLSSMPVLEDGLSSGHSSDPDTSEDEASDGGHWASQNRKRSSDDFDKSTLALINKQISKIEQDFCKRPPTNSIVSPEMNHHDVAEYLWRYSCNSQHLNMQDVDLSYFDVLTQKPNDTSPRLPNDNGMLEECANGKPGSGNVSDAIKEIKQAIQMSKNVQLKSTLSGSNNCDGPNQPVWVPRLSHTSKTKDGIHLDGHTEKNPDDEDCDTDQETDRLLGAQRTDDKGFYDDKNRNSSGKKKSTSKEVLIHEPAVLIEGVLFRARYLGSTQLVCEGQPTKATRMMQAEEAVSRIKHNPARIPLAGKNETSTPKGEVEDPFPGTDAYTSSSDMDDRVEQMKISLCPHAAPEGETQPSTEVDLFISTEKIMVLNTDLKEIMMDHALRAISYIADIGDLVVLMARRRVMNSPDDPGEPKIKRTPKMICHVFESEEAQFIAQSIGQAFQVAYMEFLKANGIEDSSFVKEMDYQEVLNSQEIFGNELEMFAKKEKQKEVVVPKQKGEILGMVIVESGWGSMLPTVVIANMAQSGPAARCGQLNIGDQIIAINGISLVGLPLSTCQNYIKNTKTQTVVKLTVVPCAPVVEVKIKRPDTKYQLGFSVQNGVICSLLRGGIAERGGVRVGHRIIEINGQSVVAVPHEKIVNLLATSVGEIHMKTMPTSMFRLLTGQESPLYI</sequence>
<dbReference type="InterPro" id="IPR051230">
    <property type="entry name" value="APP-Binding"/>
</dbReference>
<feature type="region of interest" description="Disordered" evidence="4">
    <location>
        <begin position="79"/>
        <end position="118"/>
    </location>
</feature>
<dbReference type="SUPFAM" id="SSF50729">
    <property type="entry name" value="PH domain-like"/>
    <property type="match status" value="1"/>
</dbReference>
<feature type="region of interest" description="Disordered" evidence="4">
    <location>
        <begin position="733"/>
        <end position="783"/>
    </location>
</feature>
<dbReference type="PANTHER" id="PTHR12345">
    <property type="entry name" value="SYNTENIN RELATED"/>
    <property type="match status" value="1"/>
</dbReference>
<comment type="caution">
    <text evidence="7">The sequence shown here is derived from an EMBL/GenBank/DDBJ whole genome shotgun (WGS) entry which is preliminary data.</text>
</comment>
<evidence type="ECO:0000256" key="4">
    <source>
        <dbReference type="SAM" id="MobiDB-lite"/>
    </source>
</evidence>
<dbReference type="GO" id="GO:0005886">
    <property type="term" value="C:plasma membrane"/>
    <property type="evidence" value="ECO:0007669"/>
    <property type="project" value="TreeGrafter"/>
</dbReference>
<dbReference type="Gene3D" id="2.30.42.10">
    <property type="match status" value="2"/>
</dbReference>
<proteinExistence type="predicted"/>
<gene>
    <name evidence="7" type="ORF">JTE90_020254</name>
</gene>
<dbReference type="CDD" id="cd06793">
    <property type="entry name" value="PDZ2_APBA1_3-like"/>
    <property type="match status" value="1"/>
</dbReference>
<feature type="compositionally biased region" description="Acidic residues" evidence="4">
    <location>
        <begin position="941"/>
        <end position="950"/>
    </location>
</feature>
<feature type="region of interest" description="Disordered" evidence="4">
    <location>
        <begin position="1"/>
        <end position="21"/>
    </location>
</feature>
<reference evidence="7 8" key="1">
    <citation type="journal article" date="2022" name="Nat. Ecol. Evol.">
        <title>A masculinizing supergene underlies an exaggerated male reproductive morph in a spider.</title>
        <authorList>
            <person name="Hendrickx F."/>
            <person name="De Corte Z."/>
            <person name="Sonet G."/>
            <person name="Van Belleghem S.M."/>
            <person name="Kostlbacher S."/>
            <person name="Vangestel C."/>
        </authorList>
    </citation>
    <scope>NUCLEOTIDE SEQUENCE [LARGE SCALE GENOMIC DNA]</scope>
    <source>
        <strain evidence="7">W744_W776</strain>
    </source>
</reference>
<feature type="region of interest" description="Disordered" evidence="4">
    <location>
        <begin position="902"/>
        <end position="983"/>
    </location>
</feature>
<dbReference type="InterPro" id="IPR011993">
    <property type="entry name" value="PH-like_dom_sf"/>
</dbReference>
<dbReference type="Gene3D" id="2.30.29.30">
    <property type="entry name" value="Pleckstrin-homology domain (PH domain)/Phosphotyrosine-binding domain (PTB)"/>
    <property type="match status" value="1"/>
</dbReference>
<dbReference type="GO" id="GO:0005737">
    <property type="term" value="C:cytoplasm"/>
    <property type="evidence" value="ECO:0007669"/>
    <property type="project" value="TreeGrafter"/>
</dbReference>
<feature type="region of interest" description="Disordered" evidence="4">
    <location>
        <begin position="611"/>
        <end position="632"/>
    </location>
</feature>
<dbReference type="EMBL" id="JAFNEN010000760">
    <property type="protein sequence ID" value="KAG8177694.1"/>
    <property type="molecule type" value="Genomic_DNA"/>
</dbReference>
<feature type="compositionally biased region" description="Basic and acidic residues" evidence="4">
    <location>
        <begin position="926"/>
        <end position="940"/>
    </location>
</feature>
<organism evidence="7 8">
    <name type="scientific">Oedothorax gibbosus</name>
    <dbReference type="NCBI Taxonomy" id="931172"/>
    <lineage>
        <taxon>Eukaryota</taxon>
        <taxon>Metazoa</taxon>
        <taxon>Ecdysozoa</taxon>
        <taxon>Arthropoda</taxon>
        <taxon>Chelicerata</taxon>
        <taxon>Arachnida</taxon>
        <taxon>Araneae</taxon>
        <taxon>Araneomorphae</taxon>
        <taxon>Entelegynae</taxon>
        <taxon>Araneoidea</taxon>
        <taxon>Linyphiidae</taxon>
        <taxon>Erigoninae</taxon>
        <taxon>Oedothorax</taxon>
    </lineage>
</organism>
<dbReference type="GO" id="GO:0007268">
    <property type="term" value="P:chemical synaptic transmission"/>
    <property type="evidence" value="ECO:0007669"/>
    <property type="project" value="TreeGrafter"/>
</dbReference>
<dbReference type="InterPro" id="IPR001478">
    <property type="entry name" value="PDZ"/>
</dbReference>
<dbReference type="SUPFAM" id="SSF50156">
    <property type="entry name" value="PDZ domain-like"/>
    <property type="match status" value="2"/>
</dbReference>